<feature type="transmembrane region" description="Helical" evidence="1">
    <location>
        <begin position="33"/>
        <end position="52"/>
    </location>
</feature>
<evidence type="ECO:0000313" key="2">
    <source>
        <dbReference type="EMBL" id="EPX72971.1"/>
    </source>
</evidence>
<dbReference type="EMBL" id="KE503207">
    <property type="protein sequence ID" value="EPX72971.1"/>
    <property type="molecule type" value="Genomic_DNA"/>
</dbReference>
<keyword evidence="1" id="KW-0812">Transmembrane</keyword>
<dbReference type="VEuPathDB" id="FungiDB:SOCG_05738"/>
<keyword evidence="1" id="KW-1133">Transmembrane helix</keyword>
<dbReference type="GeneID" id="25033923"/>
<gene>
    <name evidence="2" type="ORF">SOCG_05738</name>
</gene>
<proteinExistence type="predicted"/>
<dbReference type="HOGENOM" id="CLU_2238174_0_0_1"/>
<sequence>MSGFISTFRFLFFSFSFVFVFFCSFLSSPFVSFALFTFHFSLSNSFYSFFFYKTKPKQTKKTYQKKEKIFSTKKSECGKSKKSEDGKYFCNVYGENRESSQKSGM</sequence>
<dbReference type="Proteomes" id="UP000016088">
    <property type="component" value="Unassembled WGS sequence"/>
</dbReference>
<keyword evidence="1" id="KW-0472">Membrane</keyword>
<name>S9PV40_SCHOY</name>
<organism evidence="2 3">
    <name type="scientific">Schizosaccharomyces octosporus (strain yFS286)</name>
    <name type="common">Fission yeast</name>
    <name type="synonym">Octosporomyces octosporus</name>
    <dbReference type="NCBI Taxonomy" id="483514"/>
    <lineage>
        <taxon>Eukaryota</taxon>
        <taxon>Fungi</taxon>
        <taxon>Dikarya</taxon>
        <taxon>Ascomycota</taxon>
        <taxon>Taphrinomycotina</taxon>
        <taxon>Schizosaccharomycetes</taxon>
        <taxon>Schizosaccharomycetales</taxon>
        <taxon>Schizosaccharomycetaceae</taxon>
        <taxon>Schizosaccharomyces</taxon>
    </lineage>
</organism>
<reference evidence="2 3" key="1">
    <citation type="journal article" date="2011" name="Science">
        <title>Comparative functional genomics of the fission yeasts.</title>
        <authorList>
            <person name="Rhind N."/>
            <person name="Chen Z."/>
            <person name="Yassour M."/>
            <person name="Thompson D.A."/>
            <person name="Haas B.J."/>
            <person name="Habib N."/>
            <person name="Wapinski I."/>
            <person name="Roy S."/>
            <person name="Lin M.F."/>
            <person name="Heiman D.I."/>
            <person name="Young S.K."/>
            <person name="Furuya K."/>
            <person name="Guo Y."/>
            <person name="Pidoux A."/>
            <person name="Chen H.M."/>
            <person name="Robbertse B."/>
            <person name="Goldberg J.M."/>
            <person name="Aoki K."/>
            <person name="Bayne E.H."/>
            <person name="Berlin A.M."/>
            <person name="Desjardins C.A."/>
            <person name="Dobbs E."/>
            <person name="Dukaj L."/>
            <person name="Fan L."/>
            <person name="FitzGerald M.G."/>
            <person name="French C."/>
            <person name="Gujja S."/>
            <person name="Hansen K."/>
            <person name="Keifenheim D."/>
            <person name="Levin J.Z."/>
            <person name="Mosher R.A."/>
            <person name="Mueller C.A."/>
            <person name="Pfiffner J."/>
            <person name="Priest M."/>
            <person name="Russ C."/>
            <person name="Smialowska A."/>
            <person name="Swoboda P."/>
            <person name="Sykes S.M."/>
            <person name="Vaughn M."/>
            <person name="Vengrova S."/>
            <person name="Yoder R."/>
            <person name="Zeng Q."/>
            <person name="Allshire R."/>
            <person name="Baulcombe D."/>
            <person name="Birren B.W."/>
            <person name="Brown W."/>
            <person name="Ekwall K."/>
            <person name="Kellis M."/>
            <person name="Leatherwood J."/>
            <person name="Levin H."/>
            <person name="Margalit H."/>
            <person name="Martienssen R."/>
            <person name="Nieduszynski C.A."/>
            <person name="Spatafora J.W."/>
            <person name="Friedman N."/>
            <person name="Dalgaard J.Z."/>
            <person name="Baumann P."/>
            <person name="Niki H."/>
            <person name="Regev A."/>
            <person name="Nusbaum C."/>
        </authorList>
    </citation>
    <scope>NUCLEOTIDE SEQUENCE [LARGE SCALE GENOMIC DNA]</scope>
    <source>
        <strain evidence="3">yFS286</strain>
    </source>
</reference>
<dbReference type="AlphaFoldDB" id="S9PV40"/>
<evidence type="ECO:0000313" key="3">
    <source>
        <dbReference type="Proteomes" id="UP000016088"/>
    </source>
</evidence>
<evidence type="ECO:0000256" key="1">
    <source>
        <dbReference type="SAM" id="Phobius"/>
    </source>
</evidence>
<dbReference type="RefSeq" id="XP_013019539.1">
    <property type="nucleotide sequence ID" value="XM_013164085.1"/>
</dbReference>
<accession>S9PV40</accession>
<keyword evidence="3" id="KW-1185">Reference proteome</keyword>
<protein>
    <submittedName>
        <fullName evidence="2">Uncharacterized protein</fullName>
    </submittedName>
</protein>
<feature type="transmembrane region" description="Helical" evidence="1">
    <location>
        <begin position="7"/>
        <end position="27"/>
    </location>
</feature>